<dbReference type="AlphaFoldDB" id="A0AA42BZW5"/>
<dbReference type="Pfam" id="PF00144">
    <property type="entry name" value="Beta-lactamase"/>
    <property type="match status" value="1"/>
</dbReference>
<evidence type="ECO:0000256" key="2">
    <source>
        <dbReference type="SAM" id="MobiDB-lite"/>
    </source>
</evidence>
<evidence type="ECO:0000256" key="1">
    <source>
        <dbReference type="ARBA" id="ARBA00022801"/>
    </source>
</evidence>
<feature type="region of interest" description="Disordered" evidence="2">
    <location>
        <begin position="24"/>
        <end position="56"/>
    </location>
</feature>
<dbReference type="Proteomes" id="UP001141650">
    <property type="component" value="Unassembled WGS sequence"/>
</dbReference>
<dbReference type="RefSeq" id="WP_083139167.1">
    <property type="nucleotide sequence ID" value="NZ_JACKVH010000016.1"/>
</dbReference>
<accession>A0AA42BZW5</accession>
<reference evidence="5" key="2">
    <citation type="submission" date="2020-07" db="EMBL/GenBank/DDBJ databases">
        <authorList>
            <person name="Pettersson B.M.F."/>
            <person name="Behra P.R.K."/>
            <person name="Ramesh M."/>
            <person name="Das S."/>
            <person name="Dasgupta S."/>
            <person name="Kirsebom L.A."/>
        </authorList>
    </citation>
    <scope>NUCLEOTIDE SEQUENCE</scope>
    <source>
        <strain evidence="5">CCUG 55640</strain>
    </source>
</reference>
<dbReference type="PANTHER" id="PTHR43283:SF11">
    <property type="entry name" value="BETA-LACTAMASE-RELATED DOMAIN-CONTAINING PROTEIN"/>
    <property type="match status" value="1"/>
</dbReference>
<gene>
    <name evidence="6" type="ORF">BST11_17450</name>
    <name evidence="5" type="ORF">H7K38_16960</name>
</gene>
<evidence type="ECO:0000313" key="5">
    <source>
        <dbReference type="EMBL" id="MCV7380333.1"/>
    </source>
</evidence>
<reference evidence="6 7" key="1">
    <citation type="submission" date="2017-02" db="EMBL/GenBank/DDBJ databases">
        <title>The new phylogeny of genus Mycobacterium.</title>
        <authorList>
            <person name="Tortoli E."/>
            <person name="Trovato A."/>
            <person name="Cirillo D.M."/>
        </authorList>
    </citation>
    <scope>NUCLEOTIDE SEQUENCE [LARGE SCALE GENOMIC DNA]</scope>
    <source>
        <strain evidence="6 7">DSM 45230</strain>
    </source>
</reference>
<dbReference type="Proteomes" id="UP000192319">
    <property type="component" value="Unassembled WGS sequence"/>
</dbReference>
<evidence type="ECO:0000259" key="4">
    <source>
        <dbReference type="Pfam" id="PF00144"/>
    </source>
</evidence>
<evidence type="ECO:0000313" key="6">
    <source>
        <dbReference type="EMBL" id="OQZ89482.1"/>
    </source>
</evidence>
<feature type="domain" description="Beta-lactamase-related" evidence="4">
    <location>
        <begin position="60"/>
        <end position="468"/>
    </location>
</feature>
<name>A0AA42BZW5_9MYCO</name>
<dbReference type="EMBL" id="MVHD01000032">
    <property type="protein sequence ID" value="OQZ89482.1"/>
    <property type="molecule type" value="Genomic_DNA"/>
</dbReference>
<feature type="chain" id="PRO_5041262366" evidence="3">
    <location>
        <begin position="22"/>
        <end position="497"/>
    </location>
</feature>
<dbReference type="SUPFAM" id="SSF56601">
    <property type="entry name" value="beta-lactamase/transpeptidase-like"/>
    <property type="match status" value="1"/>
</dbReference>
<evidence type="ECO:0000256" key="3">
    <source>
        <dbReference type="SAM" id="SignalP"/>
    </source>
</evidence>
<keyword evidence="7" id="KW-1185">Reference proteome</keyword>
<dbReference type="EMBL" id="JACKVH010000016">
    <property type="protein sequence ID" value="MCV7380333.1"/>
    <property type="molecule type" value="Genomic_DNA"/>
</dbReference>
<keyword evidence="3" id="KW-0732">Signal</keyword>
<feature type="signal peptide" evidence="3">
    <location>
        <begin position="1"/>
        <end position="21"/>
    </location>
</feature>
<evidence type="ECO:0000313" key="8">
    <source>
        <dbReference type="Proteomes" id="UP001141650"/>
    </source>
</evidence>
<keyword evidence="1 6" id="KW-0378">Hydrolase</keyword>
<dbReference type="InterPro" id="IPR050789">
    <property type="entry name" value="Diverse_Enzym_Activities"/>
</dbReference>
<evidence type="ECO:0000313" key="7">
    <source>
        <dbReference type="Proteomes" id="UP000192319"/>
    </source>
</evidence>
<dbReference type="PANTHER" id="PTHR43283">
    <property type="entry name" value="BETA-LACTAMASE-RELATED"/>
    <property type="match status" value="1"/>
</dbReference>
<dbReference type="GO" id="GO:0016787">
    <property type="term" value="F:hydrolase activity"/>
    <property type="evidence" value="ECO:0007669"/>
    <property type="project" value="UniProtKB-KW"/>
</dbReference>
<dbReference type="Gene3D" id="3.40.710.10">
    <property type="entry name" value="DD-peptidase/beta-lactamase superfamily"/>
    <property type="match status" value="1"/>
</dbReference>
<feature type="compositionally biased region" description="Low complexity" evidence="2">
    <location>
        <begin position="32"/>
        <end position="47"/>
    </location>
</feature>
<comment type="caution">
    <text evidence="5">The sequence shown here is derived from an EMBL/GenBank/DDBJ whole genome shotgun (WGS) entry which is preliminary data.</text>
</comment>
<dbReference type="InterPro" id="IPR001466">
    <property type="entry name" value="Beta-lactam-related"/>
</dbReference>
<organism evidence="5 8">
    <name type="scientific">Mycobacterium alsense</name>
    <dbReference type="NCBI Taxonomy" id="324058"/>
    <lineage>
        <taxon>Bacteria</taxon>
        <taxon>Bacillati</taxon>
        <taxon>Actinomycetota</taxon>
        <taxon>Actinomycetes</taxon>
        <taxon>Mycobacteriales</taxon>
        <taxon>Mycobacteriaceae</taxon>
        <taxon>Mycobacterium</taxon>
    </lineage>
</organism>
<sequence length="497" mass="52400">MPVAVVAVLLSLATLFSAGCAASHPPVSGAMQPTQPTQPTQPARARPALPPSADFPKVSKLMNDAVDARRLPGAVVLIGHAGNVVFHRAYGARKLAGEPGLDGSPAPAEPMTEDTIFDMASLTKCLGTATAVMQLYEQGRISFDDPVQKYLPEFNADNDPQRAKVTVRMLLTNTSGEGIDVSLAEPWGLGAPDKAEGIHRALTTPLQTAPGQVFRYSDINYILLGALLEKLTGEPEDVYVQQHVFAPLGMADTHFLPAAKACGPHTLRGAAVAWAPGPQVPAACPPDSWSTELLARVAPTAHDEEGRADPGTNPDYDRLLRGTVHDPTARRMGGVAGNAGVFSTARDVGVYSQALLDRLAGRPSDFPLRQATLELMTAPQQPGHTDQQVEAANDAARQAIRRAPRFGPSYPAIPGQNLFGFGWDIDTGYSKPRGVAFPVGSFGNTGFTGTSLWVDPGSNTYVVLLSNSIQVRGSTPISDLRGDVATAAAQALGLYGH</sequence>
<reference evidence="5" key="3">
    <citation type="journal article" date="2022" name="BMC Genomics">
        <title>Comparative genome analysis of mycobacteria focusing on tRNA and non-coding RNA.</title>
        <authorList>
            <person name="Behra P.R.K."/>
            <person name="Pettersson B.M.F."/>
            <person name="Ramesh M."/>
            <person name="Das S."/>
            <person name="Dasgupta S."/>
            <person name="Kirsebom L.A."/>
        </authorList>
    </citation>
    <scope>NUCLEOTIDE SEQUENCE</scope>
    <source>
        <strain evidence="5">CCUG 55640</strain>
    </source>
</reference>
<protein>
    <submittedName>
        <fullName evidence="5">Beta-lactamase family protein</fullName>
    </submittedName>
    <submittedName>
        <fullName evidence="6">Serine hydrolase</fullName>
    </submittedName>
</protein>
<proteinExistence type="predicted"/>
<dbReference type="InterPro" id="IPR012338">
    <property type="entry name" value="Beta-lactam/transpept-like"/>
</dbReference>